<dbReference type="InterPro" id="IPR001279">
    <property type="entry name" value="Metallo-B-lactamas"/>
</dbReference>
<organism evidence="3">
    <name type="scientific">candidate division WOR-3 bacterium</name>
    <dbReference type="NCBI Taxonomy" id="2052148"/>
    <lineage>
        <taxon>Bacteria</taxon>
        <taxon>Bacteria division WOR-3</taxon>
    </lineage>
</organism>
<comment type="caution">
    <text evidence="3">The sequence shown here is derived from an EMBL/GenBank/DDBJ whole genome shotgun (WGS) entry which is preliminary data.</text>
</comment>
<dbReference type="PANTHER" id="PTHR43717:SF1">
    <property type="entry name" value="ANAEROBIC NITRIC OXIDE REDUCTASE FLAVORUBREDOXIN"/>
    <property type="match status" value="1"/>
</dbReference>
<dbReference type="AlphaFoldDB" id="A0A7C2P282"/>
<dbReference type="Gene3D" id="3.60.15.10">
    <property type="entry name" value="Ribonuclease Z/Hydroxyacylglutathione hydrolase-like"/>
    <property type="match status" value="1"/>
</dbReference>
<dbReference type="PANTHER" id="PTHR43717">
    <property type="entry name" value="ANAEROBIC NITRIC OXIDE REDUCTASE FLAVORUBREDOXIN"/>
    <property type="match status" value="1"/>
</dbReference>
<dbReference type="InterPro" id="IPR016440">
    <property type="entry name" value="Rubredoxin-O_OxRdtase"/>
</dbReference>
<accession>A0A7C2P282</accession>
<dbReference type="InterPro" id="IPR036866">
    <property type="entry name" value="RibonucZ/Hydroxyglut_hydro"/>
</dbReference>
<dbReference type="GO" id="GO:0016491">
    <property type="term" value="F:oxidoreductase activity"/>
    <property type="evidence" value="ECO:0007669"/>
    <property type="project" value="InterPro"/>
</dbReference>
<dbReference type="GO" id="GO:0009055">
    <property type="term" value="F:electron transfer activity"/>
    <property type="evidence" value="ECO:0007669"/>
    <property type="project" value="InterPro"/>
</dbReference>
<dbReference type="Pfam" id="PF19583">
    <property type="entry name" value="ODP"/>
    <property type="match status" value="1"/>
</dbReference>
<evidence type="ECO:0000256" key="1">
    <source>
        <dbReference type="ARBA" id="ARBA00007121"/>
    </source>
</evidence>
<comment type="similarity">
    <text evidence="1">In the N-terminal section; belongs to the zinc metallo-hydrolase group 3 family.</text>
</comment>
<reference evidence="3" key="1">
    <citation type="journal article" date="2020" name="mSystems">
        <title>Genome- and Community-Level Interaction Insights into Carbon Utilization and Element Cycling Functions of Hydrothermarchaeota in Hydrothermal Sediment.</title>
        <authorList>
            <person name="Zhou Z."/>
            <person name="Liu Y."/>
            <person name="Xu W."/>
            <person name="Pan J."/>
            <person name="Luo Z.H."/>
            <person name="Li M."/>
        </authorList>
    </citation>
    <scope>NUCLEOTIDE SEQUENCE [LARGE SCALE GENOMIC DNA]</scope>
    <source>
        <strain evidence="3">SpSt-34</strain>
        <strain evidence="4">SpSt-69</strain>
    </source>
</reference>
<gene>
    <name evidence="3" type="ORF">ENQ77_06865</name>
    <name evidence="4" type="ORF">ENU66_08175</name>
</gene>
<dbReference type="InterPro" id="IPR029039">
    <property type="entry name" value="Flavoprotein-like_sf"/>
</dbReference>
<protein>
    <submittedName>
        <fullName evidence="3">FprA family A-type flavoprotein</fullName>
    </submittedName>
</protein>
<dbReference type="PROSITE" id="PS50902">
    <property type="entry name" value="FLAVODOXIN_LIKE"/>
    <property type="match status" value="1"/>
</dbReference>
<sequence>MAVKKIKEDLYLINTLHWERRLFDELIPLPEGTTYNAYLIKGKSKTALIDTTDTLKVEEFLSDLKSIGINRIDYIISNHAEQDHSGAIPAVLNLFPESIVVTNEKCAELLKTHLQIPQDKFMVIGEGDTIDLGGKTLKFIMTPWVHWPETQTTLLLEDKIAFTCDFFGSHLPTTEFTSDGTPELYTAAKRYYAEIMAPFRNMIPKNIEKIENFSPDMICPSHGPIYTNPQFIINAYKDWSSNKVENLVAILYVSMHHSVERAVRFLEQKLIDEGVNVKVFNLTVADTGEIAMALIDIATLIIATPTVLASAHPLTVYYTYLANALRPKTKYLAIINSYGWGGKTVDDLKNIFSNFKGEIIDVISFKGLPDQNAYESLEKLAKAIGEKHRSDGLIKN</sequence>
<feature type="domain" description="Flavodoxin-like" evidence="2">
    <location>
        <begin position="248"/>
        <end position="385"/>
    </location>
</feature>
<dbReference type="InterPro" id="IPR008254">
    <property type="entry name" value="Flavodoxin/NO_synth"/>
</dbReference>
<dbReference type="GO" id="GO:0046872">
    <property type="term" value="F:metal ion binding"/>
    <property type="evidence" value="ECO:0007669"/>
    <property type="project" value="InterPro"/>
</dbReference>
<evidence type="ECO:0000313" key="3">
    <source>
        <dbReference type="EMBL" id="HEN28351.1"/>
    </source>
</evidence>
<dbReference type="PIRSF" id="PIRSF005243">
    <property type="entry name" value="ROO"/>
    <property type="match status" value="1"/>
</dbReference>
<dbReference type="SUPFAM" id="SSF56281">
    <property type="entry name" value="Metallo-hydrolase/oxidoreductase"/>
    <property type="match status" value="1"/>
</dbReference>
<name>A0A7C2P282_UNCW3</name>
<dbReference type="GO" id="GO:0010181">
    <property type="term" value="F:FMN binding"/>
    <property type="evidence" value="ECO:0007669"/>
    <property type="project" value="InterPro"/>
</dbReference>
<dbReference type="EMBL" id="DSOL01000195">
    <property type="protein sequence ID" value="HEN28351.1"/>
    <property type="molecule type" value="Genomic_DNA"/>
</dbReference>
<dbReference type="SMART" id="SM00849">
    <property type="entry name" value="Lactamase_B"/>
    <property type="match status" value="1"/>
</dbReference>
<proteinExistence type="inferred from homology"/>
<evidence type="ECO:0000313" key="4">
    <source>
        <dbReference type="EMBL" id="HGL18287.1"/>
    </source>
</evidence>
<dbReference type="InterPro" id="IPR045761">
    <property type="entry name" value="ODP_dom"/>
</dbReference>
<dbReference type="SUPFAM" id="SSF52218">
    <property type="entry name" value="Flavoproteins"/>
    <property type="match status" value="1"/>
</dbReference>
<dbReference type="EMBL" id="DTDJ01000050">
    <property type="protein sequence ID" value="HGL18287.1"/>
    <property type="molecule type" value="Genomic_DNA"/>
</dbReference>
<dbReference type="Gene3D" id="3.40.50.360">
    <property type="match status" value="1"/>
</dbReference>
<evidence type="ECO:0000259" key="2">
    <source>
        <dbReference type="PROSITE" id="PS50902"/>
    </source>
</evidence>
<dbReference type="CDD" id="cd07709">
    <property type="entry name" value="flavodiiron_proteins_MBL-fold"/>
    <property type="match status" value="1"/>
</dbReference>